<dbReference type="VEuPathDB" id="VectorBase:MDOA015068"/>
<accession>A0A9J7D0X0</accession>
<organism evidence="2 3">
    <name type="scientific">Musca domestica</name>
    <name type="common">House fly</name>
    <dbReference type="NCBI Taxonomy" id="7370"/>
    <lineage>
        <taxon>Eukaryota</taxon>
        <taxon>Metazoa</taxon>
        <taxon>Ecdysozoa</taxon>
        <taxon>Arthropoda</taxon>
        <taxon>Hexapoda</taxon>
        <taxon>Insecta</taxon>
        <taxon>Pterygota</taxon>
        <taxon>Neoptera</taxon>
        <taxon>Endopterygota</taxon>
        <taxon>Diptera</taxon>
        <taxon>Brachycera</taxon>
        <taxon>Muscomorpha</taxon>
        <taxon>Muscoidea</taxon>
        <taxon>Muscidae</taxon>
        <taxon>Musca</taxon>
    </lineage>
</organism>
<feature type="signal peptide" evidence="1">
    <location>
        <begin position="1"/>
        <end position="18"/>
    </location>
</feature>
<feature type="chain" id="PRO_5047084094" evidence="1">
    <location>
        <begin position="19"/>
        <end position="160"/>
    </location>
</feature>
<gene>
    <name evidence="3" type="primary">LOC101895163</name>
</gene>
<dbReference type="RefSeq" id="XP_005190158.2">
    <property type="nucleotide sequence ID" value="XM_005190101.4"/>
</dbReference>
<evidence type="ECO:0000256" key="1">
    <source>
        <dbReference type="SAM" id="SignalP"/>
    </source>
</evidence>
<evidence type="ECO:0000313" key="3">
    <source>
        <dbReference type="RefSeq" id="XP_005190158.2"/>
    </source>
</evidence>
<evidence type="ECO:0000313" key="2">
    <source>
        <dbReference type="Proteomes" id="UP001652621"/>
    </source>
</evidence>
<dbReference type="VEuPathDB" id="VectorBase:MDOMA2_010930"/>
<dbReference type="GeneID" id="101895163"/>
<keyword evidence="1" id="KW-0732">Signal</keyword>
<sequence>MNILLVFLGICFLHTTLSRDYSGPWLVATDKFGFHYVVQNQEYFHEVAKNKCLELNGMNQNNNQFLIMVLRTTYDRTQKARYKVEEISDYIDYGLAKTFVCSTRLNSAILWNKNGTTTHTYDIPKCCYPQEDKGKCSEINMAGCILVYMYSGEPETHQLL</sequence>
<name>A0A9J7D0X0_MUSDO</name>
<protein>
    <submittedName>
        <fullName evidence="3">Uncharacterized protein LOC101895163</fullName>
    </submittedName>
</protein>
<keyword evidence="2" id="KW-1185">Reference proteome</keyword>
<dbReference type="Proteomes" id="UP001652621">
    <property type="component" value="Unplaced"/>
</dbReference>
<reference evidence="3" key="1">
    <citation type="submission" date="2025-08" db="UniProtKB">
        <authorList>
            <consortium name="RefSeq"/>
        </authorList>
    </citation>
    <scope>IDENTIFICATION</scope>
    <source>
        <strain evidence="3">Aabys</strain>
        <tissue evidence="3">Whole body</tissue>
    </source>
</reference>
<proteinExistence type="predicted"/>